<evidence type="ECO:0000313" key="1">
    <source>
        <dbReference type="EMBL" id="JAD98889.1"/>
    </source>
</evidence>
<reference evidence="1" key="2">
    <citation type="journal article" date="2015" name="Data Brief">
        <title>Shoot transcriptome of the giant reed, Arundo donax.</title>
        <authorList>
            <person name="Barrero R.A."/>
            <person name="Guerrero F.D."/>
            <person name="Moolhuijzen P."/>
            <person name="Goolsby J.A."/>
            <person name="Tidwell J."/>
            <person name="Bellgard S.E."/>
            <person name="Bellgard M.I."/>
        </authorList>
    </citation>
    <scope>NUCLEOTIDE SEQUENCE</scope>
    <source>
        <tissue evidence="1">Shoot tissue taken approximately 20 cm above the soil surface</tissue>
    </source>
</reference>
<name>A0A0A9EDM2_ARUDO</name>
<dbReference type="AlphaFoldDB" id="A0A0A9EDM2"/>
<protein>
    <submittedName>
        <fullName evidence="1">Uncharacterized protein</fullName>
    </submittedName>
</protein>
<sequence length="37" mass="4353">MPTVMWISGSFVLLLRKLKTRQECTEKSRVTWIPGIF</sequence>
<dbReference type="EMBL" id="GBRH01199006">
    <property type="protein sequence ID" value="JAD98889.1"/>
    <property type="molecule type" value="Transcribed_RNA"/>
</dbReference>
<organism evidence="1">
    <name type="scientific">Arundo donax</name>
    <name type="common">Giant reed</name>
    <name type="synonym">Donax arundinaceus</name>
    <dbReference type="NCBI Taxonomy" id="35708"/>
    <lineage>
        <taxon>Eukaryota</taxon>
        <taxon>Viridiplantae</taxon>
        <taxon>Streptophyta</taxon>
        <taxon>Embryophyta</taxon>
        <taxon>Tracheophyta</taxon>
        <taxon>Spermatophyta</taxon>
        <taxon>Magnoliopsida</taxon>
        <taxon>Liliopsida</taxon>
        <taxon>Poales</taxon>
        <taxon>Poaceae</taxon>
        <taxon>PACMAD clade</taxon>
        <taxon>Arundinoideae</taxon>
        <taxon>Arundineae</taxon>
        <taxon>Arundo</taxon>
    </lineage>
</organism>
<proteinExistence type="predicted"/>
<accession>A0A0A9EDM2</accession>
<reference evidence="1" key="1">
    <citation type="submission" date="2014-09" db="EMBL/GenBank/DDBJ databases">
        <authorList>
            <person name="Magalhaes I.L.F."/>
            <person name="Oliveira U."/>
            <person name="Santos F.R."/>
            <person name="Vidigal T.H.D.A."/>
            <person name="Brescovit A.D."/>
            <person name="Santos A.J."/>
        </authorList>
    </citation>
    <scope>NUCLEOTIDE SEQUENCE</scope>
    <source>
        <tissue evidence="1">Shoot tissue taken approximately 20 cm above the soil surface</tissue>
    </source>
</reference>